<comment type="catalytic activity">
    <reaction evidence="4">
        <text>L-proline + NAD(+) = (S)-1-pyrroline-5-carboxylate + NADH + 2 H(+)</text>
        <dbReference type="Rhea" id="RHEA:14105"/>
        <dbReference type="ChEBI" id="CHEBI:15378"/>
        <dbReference type="ChEBI" id="CHEBI:17388"/>
        <dbReference type="ChEBI" id="CHEBI:57540"/>
        <dbReference type="ChEBI" id="CHEBI:57945"/>
        <dbReference type="ChEBI" id="CHEBI:60039"/>
        <dbReference type="EC" id="1.5.1.2"/>
    </reaction>
</comment>
<dbReference type="SUPFAM" id="SSF51735">
    <property type="entry name" value="NAD(P)-binding Rossmann-fold domains"/>
    <property type="match status" value="1"/>
</dbReference>
<evidence type="ECO:0000256" key="3">
    <source>
        <dbReference type="ARBA" id="ARBA00023002"/>
    </source>
</evidence>
<dbReference type="OrthoDB" id="9805754at2"/>
<dbReference type="GO" id="GO:0004735">
    <property type="term" value="F:pyrroline-5-carboxylate reductase activity"/>
    <property type="evidence" value="ECO:0007669"/>
    <property type="project" value="UniProtKB-UniRule"/>
</dbReference>
<evidence type="ECO:0000313" key="10">
    <source>
        <dbReference type="Proteomes" id="UP000317557"/>
    </source>
</evidence>
<dbReference type="Gene3D" id="1.10.3730.10">
    <property type="entry name" value="ProC C-terminal domain-like"/>
    <property type="match status" value="1"/>
</dbReference>
<dbReference type="InterPro" id="IPR028939">
    <property type="entry name" value="P5C_Rdtase_cat_N"/>
</dbReference>
<dbReference type="SUPFAM" id="SSF48179">
    <property type="entry name" value="6-phosphogluconate dehydrogenase C-terminal domain-like"/>
    <property type="match status" value="1"/>
</dbReference>
<evidence type="ECO:0000256" key="5">
    <source>
        <dbReference type="NCBIfam" id="TIGR00112"/>
    </source>
</evidence>
<name>A0A521CF16_9BACT</name>
<dbReference type="Pfam" id="PF14748">
    <property type="entry name" value="P5CR_dimer"/>
    <property type="match status" value="1"/>
</dbReference>
<evidence type="ECO:0000259" key="7">
    <source>
        <dbReference type="Pfam" id="PF03807"/>
    </source>
</evidence>
<evidence type="ECO:0000256" key="2">
    <source>
        <dbReference type="ARBA" id="ARBA00022857"/>
    </source>
</evidence>
<feature type="domain" description="Pyrroline-5-carboxylate reductase dimerisation" evidence="8">
    <location>
        <begin position="163"/>
        <end position="265"/>
    </location>
</feature>
<dbReference type="GO" id="GO:0005737">
    <property type="term" value="C:cytoplasm"/>
    <property type="evidence" value="ECO:0007669"/>
    <property type="project" value="UniProtKB-SubCell"/>
</dbReference>
<evidence type="ECO:0000256" key="1">
    <source>
        <dbReference type="ARBA" id="ARBA00005525"/>
    </source>
</evidence>
<dbReference type="InterPro" id="IPR029036">
    <property type="entry name" value="P5CR_dimer"/>
</dbReference>
<keyword evidence="3 4" id="KW-0560">Oxidoreductase</keyword>
<dbReference type="Proteomes" id="UP000317557">
    <property type="component" value="Unassembled WGS sequence"/>
</dbReference>
<dbReference type="InterPro" id="IPR008927">
    <property type="entry name" value="6-PGluconate_DH-like_C_sf"/>
</dbReference>
<dbReference type="PIRSF" id="PIRSF000193">
    <property type="entry name" value="Pyrrol-5-carb_rd"/>
    <property type="match status" value="1"/>
</dbReference>
<protein>
    <recommendedName>
        <fullName evidence="4 5">Pyrroline-5-carboxylate reductase</fullName>
        <shortName evidence="4">P5C reductase</shortName>
        <shortName evidence="4">P5CR</shortName>
        <ecNumber evidence="4 5">1.5.1.2</ecNumber>
    </recommendedName>
    <alternativeName>
        <fullName evidence="4">PCA reductase</fullName>
    </alternativeName>
</protein>
<comment type="similarity">
    <text evidence="1 4">Belongs to the pyrroline-5-carboxylate reductase family.</text>
</comment>
<keyword evidence="10" id="KW-1185">Reference proteome</keyword>
<feature type="binding site" evidence="6">
    <location>
        <begin position="10"/>
        <end position="15"/>
    </location>
    <ligand>
        <name>NADP(+)</name>
        <dbReference type="ChEBI" id="CHEBI:58349"/>
    </ligand>
</feature>
<comment type="pathway">
    <text evidence="4">Amino-acid biosynthesis; L-proline biosynthesis; L-proline from L-glutamate 5-semialdehyde: step 1/1.</text>
</comment>
<dbReference type="EMBL" id="FXTP01000005">
    <property type="protein sequence ID" value="SMO57361.1"/>
    <property type="molecule type" value="Genomic_DNA"/>
</dbReference>
<proteinExistence type="inferred from homology"/>
<dbReference type="NCBIfam" id="TIGR00112">
    <property type="entry name" value="proC"/>
    <property type="match status" value="1"/>
</dbReference>
<evidence type="ECO:0000313" key="9">
    <source>
        <dbReference type="EMBL" id="SMO57361.1"/>
    </source>
</evidence>
<dbReference type="RefSeq" id="WP_142453893.1">
    <property type="nucleotide sequence ID" value="NZ_FXTP01000005.1"/>
</dbReference>
<comment type="catalytic activity">
    <reaction evidence="4">
        <text>L-proline + NADP(+) = (S)-1-pyrroline-5-carboxylate + NADPH + 2 H(+)</text>
        <dbReference type="Rhea" id="RHEA:14109"/>
        <dbReference type="ChEBI" id="CHEBI:15378"/>
        <dbReference type="ChEBI" id="CHEBI:17388"/>
        <dbReference type="ChEBI" id="CHEBI:57783"/>
        <dbReference type="ChEBI" id="CHEBI:58349"/>
        <dbReference type="ChEBI" id="CHEBI:60039"/>
        <dbReference type="EC" id="1.5.1.2"/>
    </reaction>
</comment>
<sequence>MAKKHDIAIIGAGNLGIAIAKGIAGAKLAKPKNMYLTRRHLEKLADLKKQKFNVLANNIEAVQNAEYVFLCVQPKQLPDVLKEINPVLDPEKHVLISTITGVEIPTIEQHLETTMPIIRAMPNTATAIQESMTCMCTKNASEDQVKEVKTFFEALGETLVIDENLMKAATVLAASGIAFFLRYIRAATQGGIQLGFHAEEAQKIAMQTARGAASLLVEGENHPETEIDKVTTPQGCTIAGLNEMEHQGLSSAVIKGLMASYEKINNITQ</sequence>
<dbReference type="PANTHER" id="PTHR11645">
    <property type="entry name" value="PYRROLINE-5-CARBOXYLATE REDUCTASE"/>
    <property type="match status" value="1"/>
</dbReference>
<evidence type="ECO:0000256" key="4">
    <source>
        <dbReference type="HAMAP-Rule" id="MF_01925"/>
    </source>
</evidence>
<keyword evidence="4" id="KW-0963">Cytoplasm</keyword>
<dbReference type="EC" id="1.5.1.2" evidence="4 5"/>
<feature type="binding site" evidence="6">
    <location>
        <position position="58"/>
    </location>
    <ligand>
        <name>NADPH</name>
        <dbReference type="ChEBI" id="CHEBI:57783"/>
    </ligand>
</feature>
<organism evidence="9 10">
    <name type="scientific">Gracilimonas mengyeensis</name>
    <dbReference type="NCBI Taxonomy" id="1302730"/>
    <lineage>
        <taxon>Bacteria</taxon>
        <taxon>Pseudomonadati</taxon>
        <taxon>Balneolota</taxon>
        <taxon>Balneolia</taxon>
        <taxon>Balneolales</taxon>
        <taxon>Balneolaceae</taxon>
        <taxon>Gracilimonas</taxon>
    </lineage>
</organism>
<gene>
    <name evidence="4" type="primary">proC</name>
    <name evidence="9" type="ORF">SAMN06265219_10562</name>
</gene>
<keyword evidence="4" id="KW-0641">Proline biosynthesis</keyword>
<dbReference type="UniPathway" id="UPA00098">
    <property type="reaction ID" value="UER00361"/>
</dbReference>
<dbReference type="PANTHER" id="PTHR11645:SF0">
    <property type="entry name" value="PYRROLINE-5-CARBOXYLATE REDUCTASE 3"/>
    <property type="match status" value="1"/>
</dbReference>
<dbReference type="AlphaFoldDB" id="A0A521CF16"/>
<feature type="domain" description="Pyrroline-5-carboxylate reductase catalytic N-terminal" evidence="7">
    <location>
        <begin position="7"/>
        <end position="99"/>
    </location>
</feature>
<keyword evidence="2 4" id="KW-0521">NADP</keyword>
<dbReference type="Gene3D" id="3.40.50.720">
    <property type="entry name" value="NAD(P)-binding Rossmann-like Domain"/>
    <property type="match status" value="1"/>
</dbReference>
<dbReference type="InterPro" id="IPR036291">
    <property type="entry name" value="NAD(P)-bd_dom_sf"/>
</dbReference>
<reference evidence="9 10" key="1">
    <citation type="submission" date="2017-05" db="EMBL/GenBank/DDBJ databases">
        <authorList>
            <person name="Varghese N."/>
            <person name="Submissions S."/>
        </authorList>
    </citation>
    <scope>NUCLEOTIDE SEQUENCE [LARGE SCALE GENOMIC DNA]</scope>
    <source>
        <strain evidence="9 10">DSM 21985</strain>
    </source>
</reference>
<dbReference type="GO" id="GO:0055129">
    <property type="term" value="P:L-proline biosynthetic process"/>
    <property type="evidence" value="ECO:0007669"/>
    <property type="project" value="UniProtKB-UniRule"/>
</dbReference>
<accession>A0A521CF16</accession>
<evidence type="ECO:0000256" key="6">
    <source>
        <dbReference type="PIRSR" id="PIRSR000193-1"/>
    </source>
</evidence>
<evidence type="ECO:0000259" key="8">
    <source>
        <dbReference type="Pfam" id="PF14748"/>
    </source>
</evidence>
<dbReference type="HAMAP" id="MF_01925">
    <property type="entry name" value="P5C_reductase"/>
    <property type="match status" value="1"/>
</dbReference>
<dbReference type="Pfam" id="PF03807">
    <property type="entry name" value="F420_oxidored"/>
    <property type="match status" value="1"/>
</dbReference>
<keyword evidence="4" id="KW-0028">Amino-acid biosynthesis</keyword>
<dbReference type="FunFam" id="1.10.3730.10:FF:000001">
    <property type="entry name" value="Pyrroline-5-carboxylate reductase"/>
    <property type="match status" value="1"/>
</dbReference>
<dbReference type="InterPro" id="IPR000304">
    <property type="entry name" value="Pyrroline-COOH_reductase"/>
</dbReference>
<comment type="function">
    <text evidence="4">Catalyzes the reduction of 1-pyrroline-5-carboxylate (PCA) to L-proline.</text>
</comment>
<comment type="subcellular location">
    <subcellularLocation>
        <location evidence="4">Cytoplasm</location>
    </subcellularLocation>
</comment>